<dbReference type="InterPro" id="IPR053058">
    <property type="entry name" value="Mulikevirus_tape_measure"/>
</dbReference>
<feature type="coiled-coil region" evidence="1">
    <location>
        <begin position="469"/>
        <end position="503"/>
    </location>
</feature>
<evidence type="ECO:0000256" key="2">
    <source>
        <dbReference type="SAM" id="MobiDB-lite"/>
    </source>
</evidence>
<reference evidence="5 6" key="1">
    <citation type="submission" date="2016-01" db="EMBL/GenBank/DDBJ databases">
        <authorList>
            <person name="Oliw E.H."/>
        </authorList>
    </citation>
    <scope>NUCLEOTIDE SEQUENCE [LARGE SCALE GENOMIC DNA]</scope>
    <source>
        <strain evidence="5 6">DNF00307</strain>
    </source>
</reference>
<proteinExistence type="predicted"/>
<keyword evidence="3" id="KW-0812">Transmembrane</keyword>
<dbReference type="STRING" id="419005.HMPREF1860_02004"/>
<keyword evidence="3" id="KW-0472">Membrane</keyword>
<feature type="region of interest" description="Disordered" evidence="2">
    <location>
        <begin position="691"/>
        <end position="712"/>
    </location>
</feature>
<protein>
    <submittedName>
        <fullName evidence="5">Tape measure domain protein</fullName>
    </submittedName>
</protein>
<dbReference type="InterPro" id="IPR013491">
    <property type="entry name" value="Tape_meas_N"/>
</dbReference>
<evidence type="ECO:0000313" key="5">
    <source>
        <dbReference type="EMBL" id="KXB74565.1"/>
    </source>
</evidence>
<dbReference type="Pfam" id="PF20155">
    <property type="entry name" value="TMP_3"/>
    <property type="match status" value="1"/>
</dbReference>
<gene>
    <name evidence="5" type="ORF">HMPREF1860_02004</name>
</gene>
<dbReference type="Proteomes" id="UP000070531">
    <property type="component" value="Unassembled WGS sequence"/>
</dbReference>
<evidence type="ECO:0000313" key="6">
    <source>
        <dbReference type="Proteomes" id="UP000070531"/>
    </source>
</evidence>
<dbReference type="NCBIfam" id="TIGR02675">
    <property type="entry name" value="tape_meas_nterm"/>
    <property type="match status" value="1"/>
</dbReference>
<sequence length="1166" mass="130730">MQSDNGALHFQATIDNAQLQADAERSKQILHGIGQNAQAEGNAIESTMKRISGAMAGFFAAGQLKNFAIKVAHVRGEFQQLEIAFNTMLGSKQKADALMQQLIKTAATTPFSMSEVAQSAKQLLAYGVEGDKVNGTLIRLGDIAAGLSIPLGDLTYLYGTTMVQGRMYTQDLNQFLNRGIPLTDELAKQFGVTKDKVRELVEQGKVGFPEVEKAIISLTSEGGRFYGLTEALSKSITGQLSNLEDEIEQMFNEIGKSSEGFISSSIRAVASVVEHWRTIGAVILTTTATYGIYKGALIAVNVVQAIHNRLLQEAALQKKLAAMQNIVLSDAEAMAAAKTTLLSTAMRSLKATIASNPLGLILTVVAAATTAFMIFKEKTDAVRKAQEGLNNIKEEAAKKASEEETKINLLVKAAKNEELTLRERKRAVQKLNSIIPNYNAQLDATTGRYRANAKALKDYISQLQRKYELEGAKELLKEKGRKKAEAKANYQKEVNEADKIAKEPVSNKPRVFFSASEVVGYNAAGGEVGLRKTTVKSLKAKAFKKYTETIKGIDEEINAIMKLYGKPLQEDAIKDTTIPDKTPDKTPDKIQTPTTGRSRGDSKTNADEERKRIEEEIKERDKAIKEYKEKVEKQNEEAELEIRQKQIELKQDGYEKQRQQIQLNYDKLRYENKKREKQMIEELKENKFNEWMKKNPKASKKQQEDYKESLQVTKSNLKEQQQQQLKQYEDIANDYKIKANKEALKQILKDTEGYEQQRADVIEKYNQKIEQLYQHDDKGQRIKDEQGKDTFIQGASNTNVEELEYNRDNDLAAIDEQFAQRQEEFQAWCDEIANASIEKLKEILDEAEEELKKLEKDKSKGAVSEKQLAVARAKETKARQALEKATAKAKLNPGKRSVKEWQDLYKTLNECAGSFKEIGNAVGGTVGKILSAAGQIATSTLSMINGIMSLVEMSSGAMTATAATASTAIQTVEKASVILTIISAALQVAMMIANMLSGDGGKEKEERIKYLQGKIDNLQWELEHRDIVRIQKERGEAYDLVIKKMKETQQEMTKDTKFAHKQKSLLGRFLESLCIYQWKSEKLAQRSAERIAKAYLEIGYAATKAFGKEKYEDTSEQLKNIANQQILLKKQIDAELNTDSKGGSDFKKIDEWKKKMAELQQRRRRQ</sequence>
<feature type="transmembrane region" description="Helical" evidence="3">
    <location>
        <begin position="357"/>
        <end position="375"/>
    </location>
</feature>
<dbReference type="RefSeq" id="WP_060933349.1">
    <property type="nucleotide sequence ID" value="NZ_KQ960572.1"/>
</dbReference>
<feature type="region of interest" description="Disordered" evidence="2">
    <location>
        <begin position="575"/>
        <end position="619"/>
    </location>
</feature>
<feature type="coiled-coil region" evidence="1">
    <location>
        <begin position="830"/>
        <end position="864"/>
    </location>
</feature>
<evidence type="ECO:0000256" key="3">
    <source>
        <dbReference type="SAM" id="Phobius"/>
    </source>
</evidence>
<keyword evidence="1" id="KW-0175">Coiled coil</keyword>
<dbReference type="PANTHER" id="PTHR38812:SF2">
    <property type="entry name" value="MU-LIKE PROPHAGE FLUMU PROTEIN GP42"/>
    <property type="match status" value="1"/>
</dbReference>
<accession>A0A134B3Q8</accession>
<evidence type="ECO:0000259" key="4">
    <source>
        <dbReference type="Pfam" id="PF20155"/>
    </source>
</evidence>
<feature type="compositionally biased region" description="Basic and acidic residues" evidence="2">
    <location>
        <begin position="598"/>
        <end position="619"/>
    </location>
</feature>
<organism evidence="5">
    <name type="scientific">Prevotella amnii</name>
    <dbReference type="NCBI Taxonomy" id="419005"/>
    <lineage>
        <taxon>Bacteria</taxon>
        <taxon>Pseudomonadati</taxon>
        <taxon>Bacteroidota</taxon>
        <taxon>Bacteroidia</taxon>
        <taxon>Bacteroidales</taxon>
        <taxon>Prevotellaceae</taxon>
        <taxon>Prevotella</taxon>
    </lineage>
</organism>
<feature type="domain" description="Tape measure protein N-terminal" evidence="4">
    <location>
        <begin position="73"/>
        <end position="255"/>
    </location>
</feature>
<comment type="caution">
    <text evidence="5">The sequence shown here is derived from an EMBL/GenBank/DDBJ whole genome shotgun (WGS) entry which is preliminary data.</text>
</comment>
<dbReference type="PATRIC" id="fig|419005.5.peg.2008"/>
<dbReference type="AlphaFoldDB" id="A0A134B3Q8"/>
<evidence type="ECO:0000256" key="1">
    <source>
        <dbReference type="SAM" id="Coils"/>
    </source>
</evidence>
<name>A0A134B3Q8_9BACT</name>
<dbReference type="EMBL" id="LSDL01000145">
    <property type="protein sequence ID" value="KXB74565.1"/>
    <property type="molecule type" value="Genomic_DNA"/>
</dbReference>
<dbReference type="PANTHER" id="PTHR38812">
    <property type="entry name" value="MU-LIKE PROPHAGE FLUMU PROTEIN GP42"/>
    <property type="match status" value="1"/>
</dbReference>
<feature type="compositionally biased region" description="Basic and acidic residues" evidence="2">
    <location>
        <begin position="575"/>
        <end position="588"/>
    </location>
</feature>
<feature type="coiled-coil region" evidence="1">
    <location>
        <begin position="375"/>
        <end position="402"/>
    </location>
</feature>
<keyword evidence="3" id="KW-1133">Transmembrane helix</keyword>